<gene>
    <name evidence="7" type="ORF">PAN0_010c4047</name>
</gene>
<feature type="region of interest" description="Disordered" evidence="5">
    <location>
        <begin position="83"/>
        <end position="132"/>
    </location>
</feature>
<feature type="compositionally biased region" description="Basic residues" evidence="5">
    <location>
        <begin position="98"/>
        <end position="120"/>
    </location>
</feature>
<dbReference type="PANTHER" id="PTHR15549:SF30">
    <property type="entry name" value="MID2 DOMAIN-CONTAINING PROTEIN"/>
    <property type="match status" value="1"/>
</dbReference>
<protein>
    <submittedName>
        <fullName evidence="7">Uncharacterized protein</fullName>
    </submittedName>
</protein>
<feature type="transmembrane region" description="Helical" evidence="6">
    <location>
        <begin position="374"/>
        <end position="395"/>
    </location>
</feature>
<evidence type="ECO:0000313" key="7">
    <source>
        <dbReference type="EMBL" id="GAK65826.1"/>
    </source>
</evidence>
<dbReference type="RefSeq" id="XP_014655988.1">
    <property type="nucleotide sequence ID" value="XM_014800502.1"/>
</dbReference>
<evidence type="ECO:0000256" key="3">
    <source>
        <dbReference type="ARBA" id="ARBA00022989"/>
    </source>
</evidence>
<feature type="region of interest" description="Disordered" evidence="5">
    <location>
        <begin position="192"/>
        <end position="223"/>
    </location>
</feature>
<dbReference type="GeneID" id="26304814"/>
<proteinExistence type="predicted"/>
<sequence>MNPPATSLSLSTTAPHRLSPHLASSLSTSLISLPSLSSSPSFHLSRSYTPSTTPHHLPTFSSPHPHASQASTFICIPTTSPLHLPLGPRSRPSTLGRPHLRAPSRPQRRARKPTAIKRARLQLSSPPSSVSAPSGRIHWPFKLWLESIDILARTSRSIVVADHTLPRLTATMKPARYLVFGALMAASAVSASQHQPRARSDHAARLAARSPQPTPQLLGPSIFGMGSDDDVSSSFSRASASASSAASASLSSASAAASSSAAEAAASTSSAAAASSASAAAAQSSSIAAAAASSAAASISSADAAASRSSAAAAASASRASASSAASASLSTSVGLTTTLTATVQAQPTVVTPTASSASQESSGSGGGGASTGLIIGVSVAGGVLVLAAFLFLYFKFGTRRFSNFEDGDADIKWPELKHDPDSNVMQPLPARRTGGAGFDMGDESDNDGGDHDGAGNMGEKGRDSFTGSTTALAAAPPAGYPVNDYPPQMDHTYSMDPAAGYYPNHANMYAGHQYAMQTSPGGYSDTTNPYGVDPYAHAGMSHPQQNQYPHTHYQ</sequence>
<evidence type="ECO:0000256" key="2">
    <source>
        <dbReference type="ARBA" id="ARBA00022692"/>
    </source>
</evidence>
<evidence type="ECO:0000313" key="8">
    <source>
        <dbReference type="Proteomes" id="UP000053758"/>
    </source>
</evidence>
<dbReference type="AlphaFoldDB" id="A0A081CGN0"/>
<feature type="compositionally biased region" description="Polar residues" evidence="5">
    <location>
        <begin position="48"/>
        <end position="65"/>
    </location>
</feature>
<dbReference type="EMBL" id="DF830077">
    <property type="protein sequence ID" value="GAK65826.1"/>
    <property type="molecule type" value="Genomic_DNA"/>
</dbReference>
<name>A0A081CGN0_PSEA2</name>
<comment type="subcellular location">
    <subcellularLocation>
        <location evidence="1">Membrane</location>
        <topology evidence="1">Single-pass membrane protein</topology>
    </subcellularLocation>
</comment>
<organism evidence="7">
    <name type="scientific">Pseudozyma antarctica</name>
    <name type="common">Yeast</name>
    <name type="synonym">Candida antarctica</name>
    <dbReference type="NCBI Taxonomy" id="84753"/>
    <lineage>
        <taxon>Eukaryota</taxon>
        <taxon>Fungi</taxon>
        <taxon>Dikarya</taxon>
        <taxon>Basidiomycota</taxon>
        <taxon>Ustilaginomycotina</taxon>
        <taxon>Ustilaginomycetes</taxon>
        <taxon>Ustilaginales</taxon>
        <taxon>Ustilaginaceae</taxon>
        <taxon>Moesziomyces</taxon>
    </lineage>
</organism>
<dbReference type="GO" id="GO:0071944">
    <property type="term" value="C:cell periphery"/>
    <property type="evidence" value="ECO:0007669"/>
    <property type="project" value="UniProtKB-ARBA"/>
</dbReference>
<dbReference type="HOGENOM" id="CLU_036092_0_0_1"/>
<feature type="region of interest" description="Disordered" evidence="5">
    <location>
        <begin position="435"/>
        <end position="469"/>
    </location>
</feature>
<reference evidence="7" key="1">
    <citation type="submission" date="2014-07" db="EMBL/GenBank/DDBJ databases">
        <title>Draft genome sequence of the yeast Pseudozyma antarctica JCM 10317 known as a producer of lipase B which used in a wide range of industrial applications.</title>
        <authorList>
            <person name="Morita T."/>
            <person name="Saika A."/>
            <person name="Koike H."/>
        </authorList>
    </citation>
    <scope>NUCLEOTIDE SEQUENCE</scope>
    <source>
        <strain evidence="7">JCM 10317</strain>
    </source>
</reference>
<feature type="compositionally biased region" description="Basic and acidic residues" evidence="5">
    <location>
        <begin position="449"/>
        <end position="464"/>
    </location>
</feature>
<keyword evidence="2 6" id="KW-0812">Transmembrane</keyword>
<dbReference type="Proteomes" id="UP000053758">
    <property type="component" value="Unassembled WGS sequence"/>
</dbReference>
<evidence type="ECO:0000256" key="1">
    <source>
        <dbReference type="ARBA" id="ARBA00004167"/>
    </source>
</evidence>
<feature type="region of interest" description="Disordered" evidence="5">
    <location>
        <begin position="42"/>
        <end position="65"/>
    </location>
</feature>
<dbReference type="InterPro" id="IPR051694">
    <property type="entry name" value="Immunoregulatory_rcpt-like"/>
</dbReference>
<dbReference type="GO" id="GO:0016020">
    <property type="term" value="C:membrane"/>
    <property type="evidence" value="ECO:0007669"/>
    <property type="project" value="UniProtKB-SubCell"/>
</dbReference>
<feature type="compositionally biased region" description="Polar residues" evidence="5">
    <location>
        <begin position="543"/>
        <end position="555"/>
    </location>
</feature>
<evidence type="ECO:0000256" key="5">
    <source>
        <dbReference type="SAM" id="MobiDB-lite"/>
    </source>
</evidence>
<evidence type="ECO:0000256" key="4">
    <source>
        <dbReference type="ARBA" id="ARBA00023136"/>
    </source>
</evidence>
<feature type="region of interest" description="Disordered" evidence="5">
    <location>
        <begin position="536"/>
        <end position="555"/>
    </location>
</feature>
<keyword evidence="3 6" id="KW-1133">Transmembrane helix</keyword>
<evidence type="ECO:0000256" key="6">
    <source>
        <dbReference type="SAM" id="Phobius"/>
    </source>
</evidence>
<keyword evidence="4 6" id="KW-0472">Membrane</keyword>
<accession>A0A081CGN0</accession>
<dbReference type="PANTHER" id="PTHR15549">
    <property type="entry name" value="PAIRED IMMUNOGLOBULIN-LIKE TYPE 2 RECEPTOR"/>
    <property type="match status" value="1"/>
</dbReference>
<keyword evidence="8" id="KW-1185">Reference proteome</keyword>